<proteinExistence type="predicted"/>
<dbReference type="EMBL" id="CP144694">
    <property type="protein sequence ID" value="WVZ01939.1"/>
    <property type="molecule type" value="Genomic_DNA"/>
</dbReference>
<name>A0AAQ3RRJ5_VIGMU</name>
<evidence type="ECO:0000313" key="1">
    <source>
        <dbReference type="EMBL" id="WVZ01939.1"/>
    </source>
</evidence>
<protein>
    <submittedName>
        <fullName evidence="1">Uncharacterized protein</fullName>
    </submittedName>
</protein>
<reference evidence="1 2" key="1">
    <citation type="journal article" date="2023" name="Life. Sci Alliance">
        <title>Evolutionary insights into 3D genome organization and epigenetic landscape of Vigna mungo.</title>
        <authorList>
            <person name="Junaid A."/>
            <person name="Singh B."/>
            <person name="Bhatia S."/>
        </authorList>
    </citation>
    <scope>NUCLEOTIDE SEQUENCE [LARGE SCALE GENOMIC DNA]</scope>
    <source>
        <strain evidence="1">Urdbean</strain>
    </source>
</reference>
<sequence>MVGFGDEKVSCPRQALWSHQAWIKRWRVWFGVRSVCDSDCLVTGQVLLFLHENNHLSMFCLSYVIPVHTVTGSLISCNETGQRKRAGTSISSMFGWIELSSN</sequence>
<keyword evidence="2" id="KW-1185">Reference proteome</keyword>
<dbReference type="AlphaFoldDB" id="A0AAQ3RRJ5"/>
<gene>
    <name evidence="1" type="ORF">V8G54_022745</name>
</gene>
<dbReference type="Proteomes" id="UP001374535">
    <property type="component" value="Chromosome 7"/>
</dbReference>
<accession>A0AAQ3RRJ5</accession>
<evidence type="ECO:0000313" key="2">
    <source>
        <dbReference type="Proteomes" id="UP001374535"/>
    </source>
</evidence>
<organism evidence="1 2">
    <name type="scientific">Vigna mungo</name>
    <name type="common">Black gram</name>
    <name type="synonym">Phaseolus mungo</name>
    <dbReference type="NCBI Taxonomy" id="3915"/>
    <lineage>
        <taxon>Eukaryota</taxon>
        <taxon>Viridiplantae</taxon>
        <taxon>Streptophyta</taxon>
        <taxon>Embryophyta</taxon>
        <taxon>Tracheophyta</taxon>
        <taxon>Spermatophyta</taxon>
        <taxon>Magnoliopsida</taxon>
        <taxon>eudicotyledons</taxon>
        <taxon>Gunneridae</taxon>
        <taxon>Pentapetalae</taxon>
        <taxon>rosids</taxon>
        <taxon>fabids</taxon>
        <taxon>Fabales</taxon>
        <taxon>Fabaceae</taxon>
        <taxon>Papilionoideae</taxon>
        <taxon>50 kb inversion clade</taxon>
        <taxon>NPAAA clade</taxon>
        <taxon>indigoferoid/millettioid clade</taxon>
        <taxon>Phaseoleae</taxon>
        <taxon>Vigna</taxon>
    </lineage>
</organism>